<evidence type="ECO:0000256" key="2">
    <source>
        <dbReference type="ARBA" id="ARBA00022801"/>
    </source>
</evidence>
<organism evidence="5 6">
    <name type="scientific">Saccharothrix espanaensis (strain ATCC 51144 / DSM 44229 / JCM 9112 / NBRC 15066 / NRRL 15764)</name>
    <dbReference type="NCBI Taxonomy" id="1179773"/>
    <lineage>
        <taxon>Bacteria</taxon>
        <taxon>Bacillati</taxon>
        <taxon>Actinomycetota</taxon>
        <taxon>Actinomycetes</taxon>
        <taxon>Pseudonocardiales</taxon>
        <taxon>Pseudonocardiaceae</taxon>
        <taxon>Saccharothrix</taxon>
    </lineage>
</organism>
<evidence type="ECO:0000256" key="1">
    <source>
        <dbReference type="ARBA" id="ARBA00007169"/>
    </source>
</evidence>
<dbReference type="OrthoDB" id="8480037at2"/>
<dbReference type="AlphaFoldDB" id="K0K7X9"/>
<gene>
    <name evidence="5" type="ordered locus">BN6_55090</name>
</gene>
<dbReference type="GO" id="GO:0008610">
    <property type="term" value="P:lipid biosynthetic process"/>
    <property type="evidence" value="ECO:0007669"/>
    <property type="project" value="TreeGrafter"/>
</dbReference>
<evidence type="ECO:0000259" key="4">
    <source>
        <dbReference type="SMART" id="SM00824"/>
    </source>
</evidence>
<dbReference type="PATRIC" id="fig|1179773.3.peg.5552"/>
<dbReference type="PANTHER" id="PTHR11487">
    <property type="entry name" value="THIOESTERASE"/>
    <property type="match status" value="1"/>
</dbReference>
<dbReference type="PANTHER" id="PTHR11487:SF0">
    <property type="entry name" value="S-ACYL FATTY ACID SYNTHASE THIOESTERASE, MEDIUM CHAIN"/>
    <property type="match status" value="1"/>
</dbReference>
<keyword evidence="2 5" id="KW-0378">Hydrolase</keyword>
<dbReference type="InterPro" id="IPR020802">
    <property type="entry name" value="TesA-like"/>
</dbReference>
<feature type="domain" description="Thioesterase TesA-like" evidence="4">
    <location>
        <begin position="43"/>
        <end position="266"/>
    </location>
</feature>
<dbReference type="eggNOG" id="COG3208">
    <property type="taxonomic scope" value="Bacteria"/>
</dbReference>
<dbReference type="GO" id="GO:0016297">
    <property type="term" value="F:fatty acyl-[ACP] hydrolase activity"/>
    <property type="evidence" value="ECO:0007669"/>
    <property type="project" value="UniProtKB-EC"/>
</dbReference>
<accession>K0K7X9</accession>
<feature type="compositionally biased region" description="Basic and acidic residues" evidence="3">
    <location>
        <begin position="1"/>
        <end position="12"/>
    </location>
</feature>
<proteinExistence type="inferred from homology"/>
<reference evidence="5 6" key="1">
    <citation type="journal article" date="2012" name="BMC Genomics">
        <title>Complete genome sequence of Saccharothrix espanaensis DSM 44229T and comparison to the other completely sequenced Pseudonocardiaceae.</title>
        <authorList>
            <person name="Strobel T."/>
            <person name="Al-Dilaimi A."/>
            <person name="Blom J."/>
            <person name="Gessner A."/>
            <person name="Kalinowski J."/>
            <person name="Luzhetska M."/>
            <person name="Puhler A."/>
            <person name="Szczepanowski R."/>
            <person name="Bechthold A."/>
            <person name="Ruckert C."/>
        </authorList>
    </citation>
    <scope>NUCLEOTIDE SEQUENCE [LARGE SCALE GENOMIC DNA]</scope>
    <source>
        <strain evidence="6">ATCC 51144 / DSM 44229 / JCM 9112 / NBRC 15066 / NRRL 15764</strain>
    </source>
</reference>
<dbReference type="EC" id="3.1.2.14" evidence="5"/>
<dbReference type="EMBL" id="HE804045">
    <property type="protein sequence ID" value="CCH32768.1"/>
    <property type="molecule type" value="Genomic_DNA"/>
</dbReference>
<dbReference type="InterPro" id="IPR012223">
    <property type="entry name" value="TEII"/>
</dbReference>
<evidence type="ECO:0000256" key="3">
    <source>
        <dbReference type="SAM" id="MobiDB-lite"/>
    </source>
</evidence>
<evidence type="ECO:0000313" key="5">
    <source>
        <dbReference type="EMBL" id="CCH32768.1"/>
    </source>
</evidence>
<protein>
    <submittedName>
        <fullName evidence="5">Thioesterase</fullName>
        <ecNumber evidence="5">3.1.2.14</ecNumber>
    </submittedName>
</protein>
<feature type="region of interest" description="Disordered" evidence="3">
    <location>
        <begin position="1"/>
        <end position="31"/>
    </location>
</feature>
<dbReference type="STRING" id="1179773.BN6_55090"/>
<dbReference type="RefSeq" id="WP_015102880.1">
    <property type="nucleotide sequence ID" value="NC_019673.1"/>
</dbReference>
<sequence>MRESPERLDPARDGGPAPVASRAGHREWIQRPRPNPAARLRLVCLPYSGGRASAFKGLAADLPDVVEVCAVELPGHGRRLGEPPLTRLGPLVEQVTDAVDEEVRRPFVLLGYSVGALIGFETARELARRGRPGPEALFVGAARAPHLRSTRPPLHELTRADLVEGLHQLAGQHNPMLDNEELVDVMLPVIRADLGLDETYDHESGRPLDCPIAAFGGSEDATVPRAGLEGWGAHTTGDFTVTTLPGGHFFIDTARQRFAWAVTGQLERLHAGRGEAWRP</sequence>
<dbReference type="Pfam" id="PF00975">
    <property type="entry name" value="Thioesterase"/>
    <property type="match status" value="1"/>
</dbReference>
<dbReference type="HOGENOM" id="CLU_070456_1_1_11"/>
<dbReference type="SMART" id="SM00824">
    <property type="entry name" value="PKS_TE"/>
    <property type="match status" value="1"/>
</dbReference>
<dbReference type="SUPFAM" id="SSF53474">
    <property type="entry name" value="alpha/beta-Hydrolases"/>
    <property type="match status" value="1"/>
</dbReference>
<dbReference type="Proteomes" id="UP000006281">
    <property type="component" value="Chromosome"/>
</dbReference>
<dbReference type="InterPro" id="IPR001031">
    <property type="entry name" value="Thioesterase"/>
</dbReference>
<dbReference type="Gene3D" id="3.40.50.1820">
    <property type="entry name" value="alpha/beta hydrolase"/>
    <property type="match status" value="1"/>
</dbReference>
<keyword evidence="6" id="KW-1185">Reference proteome</keyword>
<evidence type="ECO:0000313" key="6">
    <source>
        <dbReference type="Proteomes" id="UP000006281"/>
    </source>
</evidence>
<dbReference type="InterPro" id="IPR029058">
    <property type="entry name" value="AB_hydrolase_fold"/>
</dbReference>
<dbReference type="KEGG" id="sesp:BN6_55090"/>
<comment type="similarity">
    <text evidence="1">Belongs to the thioesterase family.</text>
</comment>
<name>K0K7X9_SACES</name>